<feature type="binding site" evidence="8">
    <location>
        <position position="184"/>
    </location>
    <ligand>
        <name>Zn(2+)</name>
        <dbReference type="ChEBI" id="CHEBI:29105"/>
        <label>1</label>
    </ligand>
</feature>
<dbReference type="CDD" id="cd05656">
    <property type="entry name" value="M42_Frv"/>
    <property type="match status" value="1"/>
</dbReference>
<comment type="caution">
    <text evidence="9">The sequence shown here is derived from an EMBL/GenBank/DDBJ whole genome shotgun (WGS) entry which is preliminary data.</text>
</comment>
<comment type="similarity">
    <text evidence="1 6">Belongs to the peptidase M42 family.</text>
</comment>
<feature type="binding site" evidence="8">
    <location>
        <position position="184"/>
    </location>
    <ligand>
        <name>Zn(2+)</name>
        <dbReference type="ChEBI" id="CHEBI:29105"/>
        <label>2</label>
    </ligand>
</feature>
<organism evidence="9 10">
    <name type="scientific">Phragmitibacter flavus</name>
    <dbReference type="NCBI Taxonomy" id="2576071"/>
    <lineage>
        <taxon>Bacteria</taxon>
        <taxon>Pseudomonadati</taxon>
        <taxon>Verrucomicrobiota</taxon>
        <taxon>Verrucomicrobiia</taxon>
        <taxon>Verrucomicrobiales</taxon>
        <taxon>Verrucomicrobiaceae</taxon>
        <taxon>Phragmitibacter</taxon>
    </lineage>
</organism>
<proteinExistence type="inferred from homology"/>
<evidence type="ECO:0000256" key="2">
    <source>
        <dbReference type="ARBA" id="ARBA00022438"/>
    </source>
</evidence>
<evidence type="ECO:0000313" key="9">
    <source>
        <dbReference type="EMBL" id="TLD68614.1"/>
    </source>
</evidence>
<dbReference type="RefSeq" id="WP_138088368.1">
    <property type="nucleotide sequence ID" value="NZ_VAUV01000021.1"/>
</dbReference>
<keyword evidence="10" id="KW-1185">Reference proteome</keyword>
<evidence type="ECO:0000256" key="7">
    <source>
        <dbReference type="PIRSR" id="PIRSR001123-1"/>
    </source>
</evidence>
<dbReference type="InterPro" id="IPR023367">
    <property type="entry name" value="Peptidase_M42_dom2"/>
</dbReference>
<dbReference type="GO" id="GO:0006508">
    <property type="term" value="P:proteolysis"/>
    <property type="evidence" value="ECO:0007669"/>
    <property type="project" value="UniProtKB-KW"/>
</dbReference>
<dbReference type="AlphaFoldDB" id="A0A5R8K8D6"/>
<evidence type="ECO:0000256" key="3">
    <source>
        <dbReference type="ARBA" id="ARBA00022670"/>
    </source>
</evidence>
<dbReference type="GO" id="GO:0004177">
    <property type="term" value="F:aminopeptidase activity"/>
    <property type="evidence" value="ECO:0007669"/>
    <property type="project" value="UniProtKB-UniRule"/>
</dbReference>
<evidence type="ECO:0000313" key="10">
    <source>
        <dbReference type="Proteomes" id="UP000306196"/>
    </source>
</evidence>
<dbReference type="Gene3D" id="3.40.630.10">
    <property type="entry name" value="Zn peptidases"/>
    <property type="match status" value="1"/>
</dbReference>
<evidence type="ECO:0000256" key="6">
    <source>
        <dbReference type="PIRNR" id="PIRNR001123"/>
    </source>
</evidence>
<sequence length="363" mass="39386">MAQTSLDSPSKSFLIEYLSAPSPTGFEVRGQRIWASYLRKFSDRVESDAYGTAWATLEGSGKKPRRVMLESHADEIGFIVNMITKDGFLHLDRIGGSDVATARGRRLEILGDKGVVRGIIGNTAIHIRERDNEKVPKVNELYVDIGASSDKEVAKAGIRVGHPAVYAYDAEFMGDKLLLGRALDNRIGGFIIAQVIKKLHAKKKRQNCTVIAVNAVQEEIGGNGAKMIAQRLLPDLAVVLDVTHATDTPGIDKSKHGDVKLGGGPSITHGTCNHPLVVARLMEVAEKAKISLQHEASSRYSGTDTDSIFNVGSGIPSALISLPLRYMHSVVEMANLQDVEKIITVLTDFVESIGDGDDFMLKI</sequence>
<keyword evidence="3" id="KW-0645">Protease</keyword>
<feature type="active site" description="Proton acceptor" evidence="7">
    <location>
        <position position="218"/>
    </location>
</feature>
<protein>
    <submittedName>
        <fullName evidence="9">M42 family metallopeptidase</fullName>
    </submittedName>
</protein>
<name>A0A5R8K8D6_9BACT</name>
<dbReference type="InterPro" id="IPR008007">
    <property type="entry name" value="Peptidase_M42"/>
</dbReference>
<dbReference type="SUPFAM" id="SSF101821">
    <property type="entry name" value="Aminopeptidase/glucanase lid domain"/>
    <property type="match status" value="1"/>
</dbReference>
<evidence type="ECO:0000256" key="5">
    <source>
        <dbReference type="ARBA" id="ARBA00022801"/>
    </source>
</evidence>
<evidence type="ECO:0000256" key="8">
    <source>
        <dbReference type="PIRSR" id="PIRSR001123-2"/>
    </source>
</evidence>
<dbReference type="Gene3D" id="2.40.30.40">
    <property type="entry name" value="Peptidase M42, domain 2"/>
    <property type="match status" value="1"/>
</dbReference>
<comment type="cofactor">
    <cofactor evidence="8">
        <name>a divalent metal cation</name>
        <dbReference type="ChEBI" id="CHEBI:60240"/>
    </cofactor>
    <text evidence="8">Binds 2 divalent metal cations per subunit.</text>
</comment>
<keyword evidence="5" id="KW-0378">Hydrolase</keyword>
<feature type="binding site" evidence="8">
    <location>
        <position position="241"/>
    </location>
    <ligand>
        <name>Zn(2+)</name>
        <dbReference type="ChEBI" id="CHEBI:29105"/>
        <label>1</label>
    </ligand>
</feature>
<reference evidence="9 10" key="1">
    <citation type="submission" date="2019-05" db="EMBL/GenBank/DDBJ databases">
        <title>Verrucobacter flavum gen. nov., sp. nov. a new member of the family Verrucomicrobiaceae.</title>
        <authorList>
            <person name="Szuroczki S."/>
            <person name="Abbaszade G."/>
            <person name="Szabo A."/>
            <person name="Felfoldi T."/>
            <person name="Schumann P."/>
            <person name="Boka K."/>
            <person name="Keki Z."/>
            <person name="Toumi M."/>
            <person name="Toth E."/>
        </authorList>
    </citation>
    <scope>NUCLEOTIDE SEQUENCE [LARGE SCALE GENOMIC DNA]</scope>
    <source>
        <strain evidence="9 10">MG-N-17</strain>
    </source>
</reference>
<keyword evidence="4 8" id="KW-0479">Metal-binding</keyword>
<dbReference type="GO" id="GO:0046872">
    <property type="term" value="F:metal ion binding"/>
    <property type="evidence" value="ECO:0007669"/>
    <property type="project" value="UniProtKB-UniRule"/>
</dbReference>
<dbReference type="Proteomes" id="UP000306196">
    <property type="component" value="Unassembled WGS sequence"/>
</dbReference>
<dbReference type="OrthoDB" id="9772053at2"/>
<dbReference type="Pfam" id="PF05343">
    <property type="entry name" value="Peptidase_M42"/>
    <property type="match status" value="1"/>
</dbReference>
<accession>A0A5R8K8D6</accession>
<dbReference type="PIRSF" id="PIRSF001123">
    <property type="entry name" value="PepA_GA"/>
    <property type="match status" value="1"/>
</dbReference>
<feature type="binding site" evidence="8">
    <location>
        <position position="328"/>
    </location>
    <ligand>
        <name>Zn(2+)</name>
        <dbReference type="ChEBI" id="CHEBI:29105"/>
        <label>2</label>
    </ligand>
</feature>
<dbReference type="EMBL" id="VAUV01000021">
    <property type="protein sequence ID" value="TLD68614.1"/>
    <property type="molecule type" value="Genomic_DNA"/>
</dbReference>
<dbReference type="InterPro" id="IPR051464">
    <property type="entry name" value="Peptidase_M42_aminopept"/>
</dbReference>
<evidence type="ECO:0000256" key="4">
    <source>
        <dbReference type="ARBA" id="ARBA00022723"/>
    </source>
</evidence>
<dbReference type="PANTHER" id="PTHR32481:SF0">
    <property type="entry name" value="AMINOPEPTIDASE YPDE-RELATED"/>
    <property type="match status" value="1"/>
</dbReference>
<gene>
    <name evidence="9" type="ORF">FEM03_21470</name>
</gene>
<dbReference type="SUPFAM" id="SSF53187">
    <property type="entry name" value="Zn-dependent exopeptidases"/>
    <property type="match status" value="1"/>
</dbReference>
<dbReference type="PANTHER" id="PTHR32481">
    <property type="entry name" value="AMINOPEPTIDASE"/>
    <property type="match status" value="1"/>
</dbReference>
<feature type="binding site" evidence="8">
    <location>
        <position position="72"/>
    </location>
    <ligand>
        <name>Zn(2+)</name>
        <dbReference type="ChEBI" id="CHEBI:29105"/>
        <label>1</label>
    </ligand>
</feature>
<feature type="binding site" evidence="8">
    <location>
        <position position="219"/>
    </location>
    <ligand>
        <name>Zn(2+)</name>
        <dbReference type="ChEBI" id="CHEBI:29105"/>
        <label>2</label>
    </ligand>
</feature>
<evidence type="ECO:0000256" key="1">
    <source>
        <dbReference type="ARBA" id="ARBA00006272"/>
    </source>
</evidence>
<keyword evidence="2" id="KW-0031">Aminopeptidase</keyword>